<dbReference type="CDD" id="cd04186">
    <property type="entry name" value="GT_2_like_c"/>
    <property type="match status" value="1"/>
</dbReference>
<dbReference type="InterPro" id="IPR025282">
    <property type="entry name" value="DUF4214"/>
</dbReference>
<dbReference type="Pfam" id="PF13946">
    <property type="entry name" value="DUF4214"/>
    <property type="match status" value="2"/>
</dbReference>
<dbReference type="GO" id="GO:0016740">
    <property type="term" value="F:transferase activity"/>
    <property type="evidence" value="ECO:0007669"/>
    <property type="project" value="UniProtKB-KW"/>
</dbReference>
<evidence type="ECO:0000259" key="2">
    <source>
        <dbReference type="Pfam" id="PF13946"/>
    </source>
</evidence>
<organism evidence="3 4">
    <name type="scientific">Paenibacillus thiaminolyticus</name>
    <name type="common">Bacillus thiaminolyticus</name>
    <dbReference type="NCBI Taxonomy" id="49283"/>
    <lineage>
        <taxon>Bacteria</taxon>
        <taxon>Bacillati</taxon>
        <taxon>Bacillota</taxon>
        <taxon>Bacilli</taxon>
        <taxon>Bacillales</taxon>
        <taxon>Paenibacillaceae</taxon>
        <taxon>Paenibacillus</taxon>
    </lineage>
</organism>
<dbReference type="Gene3D" id="3.90.550.10">
    <property type="entry name" value="Spore Coat Polysaccharide Biosynthesis Protein SpsA, Chain A"/>
    <property type="match status" value="1"/>
</dbReference>
<dbReference type="Gene3D" id="3.40.50.2000">
    <property type="entry name" value="Glycogen Phosphorylase B"/>
    <property type="match status" value="1"/>
</dbReference>
<dbReference type="PANTHER" id="PTHR46656:SF3">
    <property type="entry name" value="PUTATIVE-RELATED"/>
    <property type="match status" value="1"/>
</dbReference>
<dbReference type="Proteomes" id="UP000266177">
    <property type="component" value="Unassembled WGS sequence"/>
</dbReference>
<feature type="domain" description="Glycosyltransferase 2-like" evidence="1">
    <location>
        <begin position="185"/>
        <end position="357"/>
    </location>
</feature>
<keyword evidence="3" id="KW-0808">Transferase</keyword>
<sequence length="790" mass="90365">MILIQRLYLLFRLEGEQFIAELYSQLLNKEPESNGIRHFTRLLQAGHSKLSIVVSFLRSSEMKKKMAQGGAACDERAALCHTISSLILNRGEAEFIRDLYVELLCRDVEDEALLHYQYKLRHGRSRMSVLLGILTSPECQGLLAQPELPRLNGPIELGSFQLTPEEESGTKPPAQPAPPLQRKVSIVILTWNGLEHTKRCLASLEETARHERIEIVVFDNGSTDGTLPYLQSFPWIRVIEHGANIGFTAGNNLAMAHCDPGSDILMLNNDIVAEEPQWVERLQETAYSDPDIGIVGCRLRGDDGLVQHAGTFIFAETCWGQQIGGLETDIRQYASAREVQGVVFACAYVKRSLIEELGGLDTDYFAYFEDTDYCLRALERGYRVVCDGRVTLTHSQNTTTKVNQVDFSGLFEQSRMIFRDKWQARLEGSYEKRLNWHSIVNAPTGYATSSKNLMIALDEKRIKMHYRYVYGPGTPHAAEEPPMSDDYRINIFRMRHADPNAPEVVYGQGDVFYKNEGKYKIGYTMLEVDGVPEEWVHQCNRMDEIWVPSQFNVDTFRHSGVRVPIRIMPLGVDPNYFHPRIRSARFSDRFTFLSVFEWGERKNPEDMLRTFANVFAHDDVLLVCKIMNADPTINVLAEIRKLNLKHVESKIMILYNQKLPSYLLGSLYRSADCFLLPTRGEGWGMPILEAMACGLPVIATDWSAQRDFLNERTGYPIRVKQLVPAVAKCPYYTNFRWADPDYEHLAYVMRHVYENREAARERGRNAAQEVMSRWTWSHAAQHIADRIQLI</sequence>
<comment type="caution">
    <text evidence="3">The sequence shown here is derived from an EMBL/GenBank/DDBJ whole genome shotgun (WGS) entry which is preliminary data.</text>
</comment>
<dbReference type="InterPro" id="IPR029044">
    <property type="entry name" value="Nucleotide-diphossugar_trans"/>
</dbReference>
<dbReference type="Gene3D" id="1.10.3130.20">
    <property type="entry name" value="Phycobilisome linker domain"/>
    <property type="match status" value="1"/>
</dbReference>
<dbReference type="RefSeq" id="WP_119794152.1">
    <property type="nucleotide sequence ID" value="NZ_QYZD01000011.1"/>
</dbReference>
<name>A0A3A3GHD8_PANTH</name>
<dbReference type="InterPro" id="IPR001173">
    <property type="entry name" value="Glyco_trans_2-like"/>
</dbReference>
<dbReference type="Pfam" id="PF13692">
    <property type="entry name" value="Glyco_trans_1_4"/>
    <property type="match status" value="1"/>
</dbReference>
<dbReference type="SUPFAM" id="SSF53448">
    <property type="entry name" value="Nucleotide-diphospho-sugar transferases"/>
    <property type="match status" value="1"/>
</dbReference>
<gene>
    <name evidence="3" type="ORF">DQX05_13615</name>
</gene>
<evidence type="ECO:0000313" key="4">
    <source>
        <dbReference type="Proteomes" id="UP000266177"/>
    </source>
</evidence>
<evidence type="ECO:0000259" key="1">
    <source>
        <dbReference type="Pfam" id="PF00535"/>
    </source>
</evidence>
<accession>A0A3A3GHD8</accession>
<feature type="domain" description="DUF4214" evidence="2">
    <location>
        <begin position="15"/>
        <end position="65"/>
    </location>
</feature>
<dbReference type="InterPro" id="IPR038255">
    <property type="entry name" value="PBS_linker_sf"/>
</dbReference>
<reference evidence="3 4" key="1">
    <citation type="submission" date="2018-09" db="EMBL/GenBank/DDBJ databases">
        <title>Paenibacillus SK2017-BO5.</title>
        <authorList>
            <person name="Piskunova J.V."/>
            <person name="Dubiley S.A."/>
            <person name="Severinov K.V."/>
        </authorList>
    </citation>
    <scope>NUCLEOTIDE SEQUENCE [LARGE SCALE GENOMIC DNA]</scope>
    <source>
        <strain evidence="3 4">BO5</strain>
    </source>
</reference>
<dbReference type="EMBL" id="QYZD01000011">
    <property type="protein sequence ID" value="RJG23282.1"/>
    <property type="molecule type" value="Genomic_DNA"/>
</dbReference>
<dbReference type="SUPFAM" id="SSF53756">
    <property type="entry name" value="UDP-Glycosyltransferase/glycogen phosphorylase"/>
    <property type="match status" value="1"/>
</dbReference>
<dbReference type="PANTHER" id="PTHR46656">
    <property type="entry name" value="PUTATIVE-RELATED"/>
    <property type="match status" value="1"/>
</dbReference>
<dbReference type="Pfam" id="PF00535">
    <property type="entry name" value="Glycos_transf_2"/>
    <property type="match status" value="1"/>
</dbReference>
<proteinExistence type="predicted"/>
<dbReference type="OrthoDB" id="440232at2"/>
<dbReference type="AlphaFoldDB" id="A0A3A3GHD8"/>
<evidence type="ECO:0000313" key="3">
    <source>
        <dbReference type="EMBL" id="RJG23282.1"/>
    </source>
</evidence>
<protein>
    <submittedName>
        <fullName evidence="3">Glycosyltransferase</fullName>
    </submittedName>
</protein>
<feature type="domain" description="DUF4214" evidence="2">
    <location>
        <begin position="92"/>
        <end position="141"/>
    </location>
</feature>